<dbReference type="EMBL" id="GL379787">
    <property type="protein sequence ID" value="EGT31008.1"/>
    <property type="molecule type" value="Genomic_DNA"/>
</dbReference>
<protein>
    <recommendedName>
        <fullName evidence="4">NR LBD domain-containing protein</fullName>
    </recommendedName>
</protein>
<dbReference type="SUPFAM" id="SSF48508">
    <property type="entry name" value="Nuclear receptor ligand-binding domain"/>
    <property type="match status" value="1"/>
</dbReference>
<dbReference type="InterPro" id="IPR035500">
    <property type="entry name" value="NHR-like_dom_sf"/>
</dbReference>
<dbReference type="InterPro" id="IPR000536">
    <property type="entry name" value="Nucl_hrmn_rcpt_lig-bd"/>
</dbReference>
<dbReference type="OrthoDB" id="10018779at2759"/>
<keyword evidence="2" id="KW-0804">Transcription</keyword>
<keyword evidence="6" id="KW-1185">Reference proteome</keyword>
<dbReference type="eggNOG" id="KOG3575">
    <property type="taxonomic scope" value="Eukaryota"/>
</dbReference>
<feature type="domain" description="NR LBD" evidence="4">
    <location>
        <begin position="68"/>
        <end position="279"/>
    </location>
</feature>
<proteinExistence type="predicted"/>
<evidence type="ECO:0000313" key="6">
    <source>
        <dbReference type="Proteomes" id="UP000008068"/>
    </source>
</evidence>
<evidence type="ECO:0000256" key="1">
    <source>
        <dbReference type="ARBA" id="ARBA00023015"/>
    </source>
</evidence>
<reference evidence="6" key="1">
    <citation type="submission" date="2011-07" db="EMBL/GenBank/DDBJ databases">
        <authorList>
            <consortium name="Caenorhabditis brenneri Sequencing and Analysis Consortium"/>
            <person name="Wilson R.K."/>
        </authorList>
    </citation>
    <scope>NUCLEOTIDE SEQUENCE [LARGE SCALE GENOMIC DNA]</scope>
    <source>
        <strain evidence="6">PB2801</strain>
    </source>
</reference>
<organism evidence="6">
    <name type="scientific">Caenorhabditis brenneri</name>
    <name type="common">Nematode worm</name>
    <dbReference type="NCBI Taxonomy" id="135651"/>
    <lineage>
        <taxon>Eukaryota</taxon>
        <taxon>Metazoa</taxon>
        <taxon>Ecdysozoa</taxon>
        <taxon>Nematoda</taxon>
        <taxon>Chromadorea</taxon>
        <taxon>Rhabditida</taxon>
        <taxon>Rhabditina</taxon>
        <taxon>Rhabditomorpha</taxon>
        <taxon>Rhabditoidea</taxon>
        <taxon>Rhabditidae</taxon>
        <taxon>Peloderinae</taxon>
        <taxon>Caenorhabditis</taxon>
    </lineage>
</organism>
<dbReference type="HOGENOM" id="CLU_007368_7_0_1"/>
<name>G0M944_CAEBE</name>
<dbReference type="Pfam" id="PF00104">
    <property type="entry name" value="Hormone_recep"/>
    <property type="match status" value="1"/>
</dbReference>
<sequence>MTTLNVQFLRDPRVRTPVPRTIPSPSDRSAVASTSKGVVDASVIKQKVMKVLNENALHKSPRFMKMNKLTEFALNKWRSFQRTEKSMRFLKKCKIMELWGIYQQQMLVVAVWLEHSTDFQTLGQEEKKFVVTDQHIFTRDTILDFSEITNIPNERMRECFRNTWFQMFHRSSKSLLELKPTSIEMAFMLSELSWQVAGKTMQGHVLEISELVRDKLGNNLHEYFIKNEASRKYAGRLIKLTKIVNTIMKSHHELKNNMELTMMFGVFNKELSEPDLIDH</sequence>
<gene>
    <name evidence="5" type="ORF">CAEBREN_18448</name>
</gene>
<evidence type="ECO:0000256" key="2">
    <source>
        <dbReference type="ARBA" id="ARBA00023163"/>
    </source>
</evidence>
<dbReference type="PANTHER" id="PTHR45680:SF17">
    <property type="entry name" value="NUCLEAR HORMONE RECEPTOR FAMILY-RELATED"/>
    <property type="match status" value="1"/>
</dbReference>
<dbReference type="AlphaFoldDB" id="G0M944"/>
<evidence type="ECO:0000256" key="3">
    <source>
        <dbReference type="ARBA" id="ARBA00023170"/>
    </source>
</evidence>
<dbReference type="STRING" id="135651.G0M944"/>
<dbReference type="SMART" id="SM00430">
    <property type="entry name" value="HOLI"/>
    <property type="match status" value="1"/>
</dbReference>
<accession>G0M944</accession>
<dbReference type="PROSITE" id="PS51843">
    <property type="entry name" value="NR_LBD"/>
    <property type="match status" value="1"/>
</dbReference>
<dbReference type="Proteomes" id="UP000008068">
    <property type="component" value="Unassembled WGS sequence"/>
</dbReference>
<keyword evidence="3" id="KW-0675">Receptor</keyword>
<evidence type="ECO:0000313" key="5">
    <source>
        <dbReference type="EMBL" id="EGT31008.1"/>
    </source>
</evidence>
<evidence type="ECO:0000259" key="4">
    <source>
        <dbReference type="PROSITE" id="PS51843"/>
    </source>
</evidence>
<keyword evidence="1" id="KW-0805">Transcription regulation</keyword>
<dbReference type="InParanoid" id="G0M944"/>
<dbReference type="PANTHER" id="PTHR45680">
    <property type="entry name" value="NUCLEAR HORMONE RECEPTOR FAMILY"/>
    <property type="match status" value="1"/>
</dbReference>
<dbReference type="InterPro" id="IPR051152">
    <property type="entry name" value="C.elegans_Orphan_NR"/>
</dbReference>